<dbReference type="EMBL" id="UZAU01000655">
    <property type="status" value="NOT_ANNOTATED_CDS"/>
    <property type="molecule type" value="Genomic_DNA"/>
</dbReference>
<dbReference type="AlphaFoldDB" id="A0A803Q100"/>
<proteinExistence type="predicted"/>
<protein>
    <recommendedName>
        <fullName evidence="4">Phylloplanin</fullName>
    </recommendedName>
</protein>
<sequence length="143" mass="14942">MATYNNSSLIILGLLLIATASPVANSLDIISVVQVNVEGTLHCSLPPVPSGSPTLSGVSVFLSCDNGLTTMAKATTEVDGSFKIVYTPLTVFLFDQLKCAIFVKTPIASCNVFAGALIKATLVSVNLLDSIANYNSGDFQNIL</sequence>
<accession>A0A803Q100</accession>
<dbReference type="EnsemblPlants" id="evm.model.07.1029">
    <property type="protein sequence ID" value="cds.evm.model.07.1029"/>
    <property type="gene ID" value="evm.TU.07.1029"/>
</dbReference>
<dbReference type="Gramene" id="evm.model.07.1029">
    <property type="protein sequence ID" value="cds.evm.model.07.1029"/>
    <property type="gene ID" value="evm.TU.07.1029"/>
</dbReference>
<dbReference type="InterPro" id="IPR040404">
    <property type="entry name" value="Phylloplanin-like"/>
</dbReference>
<dbReference type="PANTHER" id="PTHR34458:SF11">
    <property type="entry name" value="MD-2-RELATED LIPID-RECOGNITION DOMAIN-CONTAINING PROTEIN"/>
    <property type="match status" value="1"/>
</dbReference>
<evidence type="ECO:0000256" key="1">
    <source>
        <dbReference type="SAM" id="SignalP"/>
    </source>
</evidence>
<keyword evidence="1" id="KW-0732">Signal</keyword>
<dbReference type="OMA" id="CIIEANL"/>
<evidence type="ECO:0000313" key="3">
    <source>
        <dbReference type="Proteomes" id="UP000596661"/>
    </source>
</evidence>
<feature type="signal peptide" evidence="1">
    <location>
        <begin position="1"/>
        <end position="26"/>
    </location>
</feature>
<reference evidence="2" key="2">
    <citation type="submission" date="2021-03" db="UniProtKB">
        <authorList>
            <consortium name="EnsemblPlants"/>
        </authorList>
    </citation>
    <scope>IDENTIFICATION</scope>
</reference>
<name>A0A803Q100_CANSA</name>
<reference evidence="2" key="1">
    <citation type="submission" date="2018-11" db="EMBL/GenBank/DDBJ databases">
        <authorList>
            <person name="Grassa J C."/>
        </authorList>
    </citation>
    <scope>NUCLEOTIDE SEQUENCE [LARGE SCALE GENOMIC DNA]</scope>
</reference>
<dbReference type="OrthoDB" id="1104689at2759"/>
<evidence type="ECO:0000313" key="2">
    <source>
        <dbReference type="EnsemblPlants" id="cds.evm.model.07.1029"/>
    </source>
</evidence>
<keyword evidence="3" id="KW-1185">Reference proteome</keyword>
<dbReference type="Proteomes" id="UP000596661">
    <property type="component" value="Chromosome 7"/>
</dbReference>
<organism evidence="2 3">
    <name type="scientific">Cannabis sativa</name>
    <name type="common">Hemp</name>
    <name type="synonym">Marijuana</name>
    <dbReference type="NCBI Taxonomy" id="3483"/>
    <lineage>
        <taxon>Eukaryota</taxon>
        <taxon>Viridiplantae</taxon>
        <taxon>Streptophyta</taxon>
        <taxon>Embryophyta</taxon>
        <taxon>Tracheophyta</taxon>
        <taxon>Spermatophyta</taxon>
        <taxon>Magnoliopsida</taxon>
        <taxon>eudicotyledons</taxon>
        <taxon>Gunneridae</taxon>
        <taxon>Pentapetalae</taxon>
        <taxon>rosids</taxon>
        <taxon>fabids</taxon>
        <taxon>Rosales</taxon>
        <taxon>Cannabaceae</taxon>
        <taxon>Cannabis</taxon>
    </lineage>
</organism>
<feature type="chain" id="PRO_5030948844" description="Phylloplanin" evidence="1">
    <location>
        <begin position="27"/>
        <end position="143"/>
    </location>
</feature>
<evidence type="ECO:0008006" key="4">
    <source>
        <dbReference type="Google" id="ProtNLM"/>
    </source>
</evidence>
<dbReference type="PANTHER" id="PTHR34458">
    <property type="entry name" value="POLLEN OLE E 1 ALLERGEN AND EXTENSIN FAMILY PROTEIN-RELATED"/>
    <property type="match status" value="1"/>
</dbReference>